<dbReference type="Gene3D" id="3.30.70.270">
    <property type="match status" value="2"/>
</dbReference>
<feature type="domain" description="Integrase catalytic" evidence="10">
    <location>
        <begin position="893"/>
        <end position="1055"/>
    </location>
</feature>
<dbReference type="SMART" id="SM00343">
    <property type="entry name" value="ZnF_C2HC"/>
    <property type="match status" value="2"/>
</dbReference>
<evidence type="ECO:0000256" key="2">
    <source>
        <dbReference type="ARBA" id="ARBA00022679"/>
    </source>
</evidence>
<dbReference type="EC" id="2.7.7.49" evidence="1"/>
<dbReference type="Gene3D" id="2.40.70.10">
    <property type="entry name" value="Acid Proteases"/>
    <property type="match status" value="1"/>
</dbReference>
<dbReference type="InterPro" id="IPR001584">
    <property type="entry name" value="Integrase_cat-core"/>
</dbReference>
<organism evidence="11 12">
    <name type="scientific">Nesidiocoris tenuis</name>
    <dbReference type="NCBI Taxonomy" id="355587"/>
    <lineage>
        <taxon>Eukaryota</taxon>
        <taxon>Metazoa</taxon>
        <taxon>Ecdysozoa</taxon>
        <taxon>Arthropoda</taxon>
        <taxon>Hexapoda</taxon>
        <taxon>Insecta</taxon>
        <taxon>Pterygota</taxon>
        <taxon>Neoptera</taxon>
        <taxon>Paraneoptera</taxon>
        <taxon>Hemiptera</taxon>
        <taxon>Heteroptera</taxon>
        <taxon>Panheteroptera</taxon>
        <taxon>Cimicomorpha</taxon>
        <taxon>Miridae</taxon>
        <taxon>Dicyphina</taxon>
        <taxon>Nesidiocoris</taxon>
    </lineage>
</organism>
<proteinExistence type="predicted"/>
<dbReference type="PROSITE" id="PS50994">
    <property type="entry name" value="INTEGRASE"/>
    <property type="match status" value="1"/>
</dbReference>
<dbReference type="InterPro" id="IPR043128">
    <property type="entry name" value="Rev_trsase/Diguanyl_cyclase"/>
</dbReference>
<dbReference type="InterPro" id="IPR041373">
    <property type="entry name" value="RT_RNaseH"/>
</dbReference>
<evidence type="ECO:0000256" key="7">
    <source>
        <dbReference type="ARBA" id="ARBA00022918"/>
    </source>
</evidence>
<evidence type="ECO:0000256" key="1">
    <source>
        <dbReference type="ARBA" id="ARBA00012493"/>
    </source>
</evidence>
<keyword evidence="12" id="KW-1185">Reference proteome</keyword>
<dbReference type="InterPro" id="IPR001969">
    <property type="entry name" value="Aspartic_peptidase_AS"/>
</dbReference>
<accession>A0ABN7B0R6</accession>
<keyword evidence="3" id="KW-0548">Nucleotidyltransferase</keyword>
<evidence type="ECO:0000256" key="4">
    <source>
        <dbReference type="ARBA" id="ARBA00022722"/>
    </source>
</evidence>
<evidence type="ECO:0000256" key="5">
    <source>
        <dbReference type="ARBA" id="ARBA00022759"/>
    </source>
</evidence>
<protein>
    <recommendedName>
        <fullName evidence="1">RNA-directed DNA polymerase</fullName>
        <ecNumber evidence="1">2.7.7.49</ecNumber>
    </recommendedName>
</protein>
<dbReference type="InterPro" id="IPR036397">
    <property type="entry name" value="RNaseH_sf"/>
</dbReference>
<dbReference type="SUPFAM" id="SSF56672">
    <property type="entry name" value="DNA/RNA polymerases"/>
    <property type="match status" value="1"/>
</dbReference>
<dbReference type="PANTHER" id="PTHR37984:SF5">
    <property type="entry name" value="PROTEIN NYNRIN-LIKE"/>
    <property type="match status" value="1"/>
</dbReference>
<keyword evidence="4" id="KW-0540">Nuclease</keyword>
<keyword evidence="7" id="KW-0695">RNA-directed DNA polymerase</keyword>
<dbReference type="Pfam" id="PF13975">
    <property type="entry name" value="gag-asp_proteas"/>
    <property type="match status" value="1"/>
</dbReference>
<dbReference type="Proteomes" id="UP001307889">
    <property type="component" value="Chromosome 8"/>
</dbReference>
<dbReference type="PROSITE" id="PS50878">
    <property type="entry name" value="RT_POL"/>
    <property type="match status" value="1"/>
</dbReference>
<dbReference type="Gene3D" id="3.30.420.10">
    <property type="entry name" value="Ribonuclease H-like superfamily/Ribonuclease H"/>
    <property type="match status" value="1"/>
</dbReference>
<dbReference type="InterPro" id="IPR000477">
    <property type="entry name" value="RT_dom"/>
</dbReference>
<dbReference type="CDD" id="cd00303">
    <property type="entry name" value="retropepsin_like"/>
    <property type="match status" value="1"/>
</dbReference>
<evidence type="ECO:0000259" key="10">
    <source>
        <dbReference type="PROSITE" id="PS50994"/>
    </source>
</evidence>
<evidence type="ECO:0000313" key="11">
    <source>
        <dbReference type="EMBL" id="BES98019.1"/>
    </source>
</evidence>
<evidence type="ECO:0000256" key="6">
    <source>
        <dbReference type="ARBA" id="ARBA00022801"/>
    </source>
</evidence>
<feature type="region of interest" description="Disordered" evidence="8">
    <location>
        <begin position="1121"/>
        <end position="1195"/>
    </location>
</feature>
<dbReference type="Pfam" id="PF00078">
    <property type="entry name" value="RVT_1"/>
    <property type="match status" value="1"/>
</dbReference>
<gene>
    <name evidence="11" type="ORF">NTJ_10834</name>
</gene>
<dbReference type="InterPro" id="IPR012337">
    <property type="entry name" value="RNaseH-like_sf"/>
</dbReference>
<dbReference type="PROSITE" id="PS00141">
    <property type="entry name" value="ASP_PROTEASE"/>
    <property type="match status" value="1"/>
</dbReference>
<feature type="domain" description="Reverse transcriptase" evidence="9">
    <location>
        <begin position="415"/>
        <end position="615"/>
    </location>
</feature>
<dbReference type="SUPFAM" id="SSF53098">
    <property type="entry name" value="Ribonuclease H-like"/>
    <property type="match status" value="1"/>
</dbReference>
<dbReference type="Pfam" id="PF17917">
    <property type="entry name" value="RT_RNaseH"/>
    <property type="match status" value="1"/>
</dbReference>
<evidence type="ECO:0000256" key="3">
    <source>
        <dbReference type="ARBA" id="ARBA00022695"/>
    </source>
</evidence>
<dbReference type="Pfam" id="PF00665">
    <property type="entry name" value="rve"/>
    <property type="match status" value="1"/>
</dbReference>
<dbReference type="CDD" id="cd01647">
    <property type="entry name" value="RT_LTR"/>
    <property type="match status" value="1"/>
</dbReference>
<dbReference type="Gene3D" id="3.10.10.10">
    <property type="entry name" value="HIV Type 1 Reverse Transcriptase, subunit A, domain 1"/>
    <property type="match status" value="1"/>
</dbReference>
<dbReference type="InterPro" id="IPR021109">
    <property type="entry name" value="Peptidase_aspartic_dom_sf"/>
</dbReference>
<dbReference type="InterPro" id="IPR001878">
    <property type="entry name" value="Znf_CCHC"/>
</dbReference>
<dbReference type="PANTHER" id="PTHR37984">
    <property type="entry name" value="PROTEIN CBG26694"/>
    <property type="match status" value="1"/>
</dbReference>
<evidence type="ECO:0000256" key="8">
    <source>
        <dbReference type="SAM" id="MobiDB-lite"/>
    </source>
</evidence>
<name>A0ABN7B0R6_9HEMI</name>
<dbReference type="EMBL" id="AP028916">
    <property type="protein sequence ID" value="BES98019.1"/>
    <property type="molecule type" value="Genomic_DNA"/>
</dbReference>
<dbReference type="CDD" id="cd09274">
    <property type="entry name" value="RNase_HI_RT_Ty3"/>
    <property type="match status" value="1"/>
</dbReference>
<feature type="compositionally biased region" description="Basic and acidic residues" evidence="8">
    <location>
        <begin position="1133"/>
        <end position="1148"/>
    </location>
</feature>
<keyword evidence="6" id="KW-0378">Hydrolase</keyword>
<dbReference type="Gene3D" id="4.10.60.10">
    <property type="entry name" value="Zinc finger, CCHC-type"/>
    <property type="match status" value="1"/>
</dbReference>
<dbReference type="SUPFAM" id="SSF50630">
    <property type="entry name" value="Acid proteases"/>
    <property type="match status" value="1"/>
</dbReference>
<reference evidence="11 12" key="1">
    <citation type="submission" date="2023-09" db="EMBL/GenBank/DDBJ databases">
        <title>Nesidiocoris tenuis whole genome shotgun sequence.</title>
        <authorList>
            <person name="Shibata T."/>
            <person name="Shimoda M."/>
            <person name="Kobayashi T."/>
            <person name="Uehara T."/>
        </authorList>
    </citation>
    <scope>NUCLEOTIDE SEQUENCE [LARGE SCALE GENOMIC DNA]</scope>
    <source>
        <strain evidence="11 12">Japan</strain>
    </source>
</reference>
<dbReference type="InterPro" id="IPR050951">
    <property type="entry name" value="Retrovirus_Pol_polyprotein"/>
</dbReference>
<evidence type="ECO:0000259" key="9">
    <source>
        <dbReference type="PROSITE" id="PS50878"/>
    </source>
</evidence>
<keyword evidence="2" id="KW-0808">Transferase</keyword>
<evidence type="ECO:0000313" key="12">
    <source>
        <dbReference type="Proteomes" id="UP001307889"/>
    </source>
</evidence>
<dbReference type="InterPro" id="IPR043502">
    <property type="entry name" value="DNA/RNA_pol_sf"/>
</dbReference>
<sequence>MDKLLKPDRLEVDPASSNAARQWKHWKTTFTNFLNHIKDLEEDSKLPILINHVSPDIYRLFIDCTNYNDAIRQLESVYVKPNNEIFNRHRLATRIQKPGETLDQYLDALKEIGRECDFKAVTADNNRDEYIRDSFIRGLHASGIRQRLLENLTLTLGDAYNQARSLEMAQVQAQTYQSSTPFIPPVAVADSSPPDLTFSPDAPSASIRPRAKEQACYFCGGSRHSRSICPAKKAVCKFCCKEGHLDKVCLSKKRQNTASTDYFAATVSAASPSSLTKATTTAFFNSHKVRALVDTGSALSFIDNALATKFRFKILTDNVKISMASSELVTNVAGSCIVDVKINGTKYPNSKIFVMKNLCADAIIGHDILRNFESVNFSFGGIKPSLQICSLAAASVPPVSLFSNLTPNCHPIATKSRKHSEHDAKFIESEIQKLLNEGIIEECQSPWRAQTLVVAREDGKKRMCINYAQTINQFTLLDAYPTPKIDELVATVAKNRVFSTVDLRSAYHQVPILEKDKPFTAFEACNKLFQFRRIPFGVTNGVPCFQRVMDTLIQREKLKGTFSYLDDITVCGRDQAEHDTNLDNFLSMVKKYNLTINTEKSKFSQTTISLLGYRISNGTMKPDPDRLKPLMSLPTPENGPSLQRALGMFSHFSKWVPRYSEKLRPIIECKTFPLSSKAVEAMENIKSDIAKSAVSIIDDNSVLRVETDASEFAIAATLTQEGRPVAFFSRTLSDSEQRHSAVEKEAYAIIESVRYWRHYLLGRHFQIVTDQRSVSFMFAQHKSKVKNEKILRWRLDLSCYKYDIIYRPGKQNSAADALSRVKTHTVSAVHSDSDLMMLHIALCHPGVTRFAHWVRVKNLPYSIEDVRRVTSSCDTCKELKPQFFKSDPGVLVKATTPFERLNIDFKGPLPRSSSTGCSYMLTVVDEYSRFPFAFPCRDLSSKTVIKHLTSLFSVFGSPAFIHSDRGTAFMSQEFKDFLLSRKIATSRTTAYNPQGNGQVEKYNGTIWNAVRLALHSKGLPLTDWELMLDDALHSIRSLLCTATNNTPHERMFSHVRRSSSGCSLPSWLCQPGNKVYMKRHVRNSKYDPAVDEVDLIEVNPEYAFVKLPDGRETTVSLKHLAPSGVRASGESSRASHDCNGDQETRIDSTEDPPLEAQGQQSADHQGAAPPLELPELRRSQRIRQKPQFFGDPVSH</sequence>
<keyword evidence="5" id="KW-0255">Endonuclease</keyword>